<name>A0ABU1IMQ6_9BACL</name>
<sequence>MNLRSFQLSDVHEVTSIWKMTASKEREEQTLQVLAKQLAYDRDLVLVAEKDGMVVGAIVGTIEKDTGYLYCLAVHPMFQGQGVGRELTILLEDRIRSKGVERIQVMVDEGTEKLAPFYHHLGYPQVSSSILKKNWLFQLQDAVSTT</sequence>
<protein>
    <submittedName>
        <fullName evidence="4">Ribosomal protein S18 acetylase RimI-like enzyme</fullName>
    </submittedName>
</protein>
<comment type="caution">
    <text evidence="4">The sequence shown here is derived from an EMBL/GenBank/DDBJ whole genome shotgun (WGS) entry which is preliminary data.</text>
</comment>
<dbReference type="PANTHER" id="PTHR43877">
    <property type="entry name" value="AMINOALKYLPHOSPHONATE N-ACETYLTRANSFERASE-RELATED-RELATED"/>
    <property type="match status" value="1"/>
</dbReference>
<keyword evidence="2" id="KW-0012">Acyltransferase</keyword>
<dbReference type="SUPFAM" id="SSF55729">
    <property type="entry name" value="Acyl-CoA N-acyltransferases (Nat)"/>
    <property type="match status" value="1"/>
</dbReference>
<dbReference type="InterPro" id="IPR017255">
    <property type="entry name" value="AcTrfase_GNAT_prd"/>
</dbReference>
<dbReference type="Gene3D" id="3.40.630.30">
    <property type="match status" value="1"/>
</dbReference>
<dbReference type="InterPro" id="IPR050832">
    <property type="entry name" value="Bact_Acetyltransf"/>
</dbReference>
<dbReference type="PROSITE" id="PS51186">
    <property type="entry name" value="GNAT"/>
    <property type="match status" value="1"/>
</dbReference>
<dbReference type="RefSeq" id="WP_309864890.1">
    <property type="nucleotide sequence ID" value="NZ_JAVDQG010000003.1"/>
</dbReference>
<evidence type="ECO:0000313" key="5">
    <source>
        <dbReference type="Proteomes" id="UP001185012"/>
    </source>
</evidence>
<dbReference type="PIRSF" id="PIRSF037663">
    <property type="entry name" value="Acetyltransf_GNAT_prd"/>
    <property type="match status" value="1"/>
</dbReference>
<dbReference type="EMBL" id="JAVDQG010000003">
    <property type="protein sequence ID" value="MDR6225832.1"/>
    <property type="molecule type" value="Genomic_DNA"/>
</dbReference>
<dbReference type="InterPro" id="IPR000182">
    <property type="entry name" value="GNAT_dom"/>
</dbReference>
<keyword evidence="1" id="KW-0808">Transferase</keyword>
<dbReference type="InterPro" id="IPR016181">
    <property type="entry name" value="Acyl_CoA_acyltransferase"/>
</dbReference>
<dbReference type="Pfam" id="PF00583">
    <property type="entry name" value="Acetyltransf_1"/>
    <property type="match status" value="1"/>
</dbReference>
<organism evidence="4 5">
    <name type="scientific">Desmospora profundinema</name>
    <dbReference type="NCBI Taxonomy" id="1571184"/>
    <lineage>
        <taxon>Bacteria</taxon>
        <taxon>Bacillati</taxon>
        <taxon>Bacillota</taxon>
        <taxon>Bacilli</taxon>
        <taxon>Bacillales</taxon>
        <taxon>Thermoactinomycetaceae</taxon>
        <taxon>Desmospora</taxon>
    </lineage>
</organism>
<evidence type="ECO:0000259" key="3">
    <source>
        <dbReference type="PROSITE" id="PS51186"/>
    </source>
</evidence>
<reference evidence="4 5" key="1">
    <citation type="submission" date="2023-07" db="EMBL/GenBank/DDBJ databases">
        <title>Genomic Encyclopedia of Type Strains, Phase IV (KMG-IV): sequencing the most valuable type-strain genomes for metagenomic binning, comparative biology and taxonomic classification.</title>
        <authorList>
            <person name="Goeker M."/>
        </authorList>
    </citation>
    <scope>NUCLEOTIDE SEQUENCE [LARGE SCALE GENOMIC DNA]</scope>
    <source>
        <strain evidence="4 5">DSM 45903</strain>
    </source>
</reference>
<evidence type="ECO:0000256" key="1">
    <source>
        <dbReference type="ARBA" id="ARBA00022679"/>
    </source>
</evidence>
<dbReference type="Proteomes" id="UP001185012">
    <property type="component" value="Unassembled WGS sequence"/>
</dbReference>
<evidence type="ECO:0000313" key="4">
    <source>
        <dbReference type="EMBL" id="MDR6225832.1"/>
    </source>
</evidence>
<keyword evidence="5" id="KW-1185">Reference proteome</keyword>
<proteinExistence type="predicted"/>
<gene>
    <name evidence="4" type="ORF">JOE21_001830</name>
</gene>
<dbReference type="CDD" id="cd04301">
    <property type="entry name" value="NAT_SF"/>
    <property type="match status" value="1"/>
</dbReference>
<feature type="domain" description="N-acetyltransferase" evidence="3">
    <location>
        <begin position="1"/>
        <end position="146"/>
    </location>
</feature>
<evidence type="ECO:0000256" key="2">
    <source>
        <dbReference type="ARBA" id="ARBA00023315"/>
    </source>
</evidence>
<accession>A0ABU1IMQ6</accession>